<protein>
    <submittedName>
        <fullName evidence="2">Uncharacterized protein</fullName>
    </submittedName>
</protein>
<feature type="transmembrane region" description="Helical" evidence="1">
    <location>
        <begin position="108"/>
        <end position="130"/>
    </location>
</feature>
<keyword evidence="1" id="KW-0812">Transmembrane</keyword>
<gene>
    <name evidence="2" type="ORF">BA177_09110</name>
</gene>
<keyword evidence="3" id="KW-1185">Reference proteome</keyword>
<reference evidence="2 3" key="1">
    <citation type="submission" date="2016-06" db="EMBL/GenBank/DDBJ databases">
        <title>Complete genome sequence of a deep-branching marine Gamma Proteobacterium Woeseia oceani type strain XK5.</title>
        <authorList>
            <person name="Mu D."/>
            <person name="Du Z."/>
        </authorList>
    </citation>
    <scope>NUCLEOTIDE SEQUENCE [LARGE SCALE GENOMIC DNA]</scope>
    <source>
        <strain evidence="2 3">XK5</strain>
    </source>
</reference>
<keyword evidence="1" id="KW-0472">Membrane</keyword>
<sequence>MDLLALAVPFFVLAMLIELAWDRWRGSKYYRLNDTINSLIAGTLGIGFAEYGAGSVVIPCALLWLQLFGIGLMNEGRVFARRFELLRLLLVVPALLVWLYVLELVPVPVGYGLSAYGVYTVASLSSLAFAKLDAGTRVAADAT</sequence>
<proteinExistence type="predicted"/>
<feature type="transmembrane region" description="Helical" evidence="1">
    <location>
        <begin position="51"/>
        <end position="73"/>
    </location>
</feature>
<dbReference type="Proteomes" id="UP000092695">
    <property type="component" value="Chromosome"/>
</dbReference>
<evidence type="ECO:0000313" key="3">
    <source>
        <dbReference type="Proteomes" id="UP000092695"/>
    </source>
</evidence>
<accession>A0A193LFV0</accession>
<keyword evidence="1" id="KW-1133">Transmembrane helix</keyword>
<name>A0A193LFV0_9GAMM</name>
<dbReference type="OrthoDB" id="9770329at2"/>
<organism evidence="2 3">
    <name type="scientific">Woeseia oceani</name>
    <dbReference type="NCBI Taxonomy" id="1548547"/>
    <lineage>
        <taxon>Bacteria</taxon>
        <taxon>Pseudomonadati</taxon>
        <taxon>Pseudomonadota</taxon>
        <taxon>Gammaproteobacteria</taxon>
        <taxon>Woeseiales</taxon>
        <taxon>Woeseiaceae</taxon>
        <taxon>Woeseia</taxon>
    </lineage>
</organism>
<dbReference type="EMBL" id="CP016268">
    <property type="protein sequence ID" value="ANO51336.1"/>
    <property type="molecule type" value="Genomic_DNA"/>
</dbReference>
<evidence type="ECO:0000313" key="2">
    <source>
        <dbReference type="EMBL" id="ANO51336.1"/>
    </source>
</evidence>
<dbReference type="KEGG" id="woc:BA177_09110"/>
<dbReference type="STRING" id="1548547.BA177_09110"/>
<dbReference type="AlphaFoldDB" id="A0A193LFV0"/>
<evidence type="ECO:0000256" key="1">
    <source>
        <dbReference type="SAM" id="Phobius"/>
    </source>
</evidence>
<dbReference type="RefSeq" id="WP_068615590.1">
    <property type="nucleotide sequence ID" value="NZ_CP016268.1"/>
</dbReference>
<feature type="transmembrane region" description="Helical" evidence="1">
    <location>
        <begin position="85"/>
        <end position="102"/>
    </location>
</feature>